<sequence length="385" mass="43298">MPQAEYMALTGNKVVLNLSGADNMRHVEPGDYISHLRSFQGGLEYSAYEGKVSAAYTVLTPRKEVDPHYFRFLFKSTHYVQGLQTTTDQMRDGQSIRYGQFALLPLPYPPLAEQRRIAEFLDRETAQIDELIAKQEQLISTLAERRTSVILNGVARGFSGVELKDSEADWLGKVPAHWQIRRLKYSVRFSKNGVWGDEPDGGESDVWVIRVADFDRVRRTVTKDKQTYRKVSYSDRNGRLLLPGDLLLEKSGGGEKSPVGFVAIYEDAEPALTSNFVARLQVESDCDSRYWLYVHAALYASRVTERSIKQTSGIQNLDQSSYFNELAPFPPLEEQRSIANEIDARLDAILAAGRKAELLIDRLRERRQALISAAVTGQIDVGGAS</sequence>
<reference evidence="7" key="1">
    <citation type="submission" date="2015-12" db="EMBL/GenBank/DDBJ databases">
        <authorList>
            <person name="Shamseldin A."/>
            <person name="Moawad H."/>
            <person name="Abd El-Rahim W.M."/>
            <person name="Sadowsky M.J."/>
        </authorList>
    </citation>
    <scope>NUCLEOTIDE SEQUENCE [LARGE SCALE GENOMIC DNA]</scope>
    <source>
        <strain evidence="7">JAM AC0309</strain>
    </source>
</reference>
<keyword evidence="2" id="KW-0680">Restriction system</keyword>
<dbReference type="REBASE" id="135597">
    <property type="entry name" value="S.Mal309ORF1205P"/>
</dbReference>
<dbReference type="InterPro" id="IPR044946">
    <property type="entry name" value="Restrct_endonuc_typeI_TRD_sf"/>
</dbReference>
<dbReference type="SUPFAM" id="SSF116734">
    <property type="entry name" value="DNA methylase specificity domain"/>
    <property type="match status" value="2"/>
</dbReference>
<proteinExistence type="inferred from homology"/>
<dbReference type="Gene3D" id="3.90.220.20">
    <property type="entry name" value="DNA methylase specificity domains"/>
    <property type="match status" value="2"/>
</dbReference>
<dbReference type="Proteomes" id="UP000218965">
    <property type="component" value="Chromosome"/>
</dbReference>
<dbReference type="GO" id="GO:0009307">
    <property type="term" value="P:DNA restriction-modification system"/>
    <property type="evidence" value="ECO:0007669"/>
    <property type="project" value="UniProtKB-KW"/>
</dbReference>
<protein>
    <submittedName>
        <fullName evidence="6">Type I restriction-modification system</fullName>
    </submittedName>
</protein>
<comment type="similarity">
    <text evidence="1">Belongs to the type-I restriction system S methylase family.</text>
</comment>
<dbReference type="EMBL" id="AP017315">
    <property type="protein sequence ID" value="BAU32063.1"/>
    <property type="molecule type" value="Genomic_DNA"/>
</dbReference>
<comment type="subunit">
    <text evidence="4">The methyltransferase is composed of M and S polypeptides.</text>
</comment>
<evidence type="ECO:0000256" key="3">
    <source>
        <dbReference type="ARBA" id="ARBA00023125"/>
    </source>
</evidence>
<evidence type="ECO:0000256" key="1">
    <source>
        <dbReference type="ARBA" id="ARBA00010923"/>
    </source>
</evidence>
<dbReference type="InterPro" id="IPR000055">
    <property type="entry name" value="Restrct_endonuc_typeI_TRD"/>
</dbReference>
<evidence type="ECO:0000256" key="2">
    <source>
        <dbReference type="ARBA" id="ARBA00022747"/>
    </source>
</evidence>
<dbReference type="OrthoDB" id="3197085at2"/>
<gene>
    <name evidence="6" type="ORF">MalAC0309_1206</name>
</gene>
<evidence type="ECO:0000256" key="4">
    <source>
        <dbReference type="ARBA" id="ARBA00038652"/>
    </source>
</evidence>
<reference evidence="6 7" key="2">
    <citation type="submission" date="2016-01" db="EMBL/GenBank/DDBJ databases">
        <title>Microcella alkaliphila JAM AC0309 whole genome shotgun sequence.</title>
        <authorList>
            <person name="Kurata A."/>
            <person name="Hirose Y."/>
            <person name="Kishimoto N."/>
            <person name="Kobayashi T."/>
        </authorList>
    </citation>
    <scope>NUCLEOTIDE SEQUENCE [LARGE SCALE GENOMIC DNA]</scope>
    <source>
        <strain evidence="6 7">JAM AC0309</strain>
    </source>
</reference>
<dbReference type="AlphaFoldDB" id="A0A0U5BCT7"/>
<feature type="domain" description="Type I restriction modification DNA specificity" evidence="5">
    <location>
        <begin position="41"/>
        <end position="137"/>
    </location>
</feature>
<name>A0A0U5BCT7_9MICO</name>
<evidence type="ECO:0000313" key="6">
    <source>
        <dbReference type="EMBL" id="BAU32063.1"/>
    </source>
</evidence>
<dbReference type="Pfam" id="PF01420">
    <property type="entry name" value="Methylase_S"/>
    <property type="match status" value="1"/>
</dbReference>
<dbReference type="PANTHER" id="PTHR43140:SF1">
    <property type="entry name" value="TYPE I RESTRICTION ENZYME ECOKI SPECIFICITY SUBUNIT"/>
    <property type="match status" value="1"/>
</dbReference>
<dbReference type="PANTHER" id="PTHR43140">
    <property type="entry name" value="TYPE-1 RESTRICTION ENZYME ECOKI SPECIFICITY PROTEIN"/>
    <property type="match status" value="1"/>
</dbReference>
<dbReference type="RefSeq" id="WP_150129207.1">
    <property type="nucleotide sequence ID" value="NZ_AP017315.1"/>
</dbReference>
<dbReference type="KEGG" id="malk:MalAC0309_1206"/>
<keyword evidence="3" id="KW-0238">DNA-binding</keyword>
<dbReference type="GO" id="GO:0003677">
    <property type="term" value="F:DNA binding"/>
    <property type="evidence" value="ECO:0007669"/>
    <property type="project" value="UniProtKB-KW"/>
</dbReference>
<organism evidence="6 7">
    <name type="scientific">Microcella alkaliphila</name>
    <dbReference type="NCBI Taxonomy" id="279828"/>
    <lineage>
        <taxon>Bacteria</taxon>
        <taxon>Bacillati</taxon>
        <taxon>Actinomycetota</taxon>
        <taxon>Actinomycetes</taxon>
        <taxon>Micrococcales</taxon>
        <taxon>Microbacteriaceae</taxon>
        <taxon>Microcella</taxon>
    </lineage>
</organism>
<evidence type="ECO:0000259" key="5">
    <source>
        <dbReference type="Pfam" id="PF01420"/>
    </source>
</evidence>
<dbReference type="Gene3D" id="1.10.287.1120">
    <property type="entry name" value="Bipartite methylase S protein"/>
    <property type="match status" value="1"/>
</dbReference>
<accession>A0A0U5BCT7</accession>
<evidence type="ECO:0000313" key="7">
    <source>
        <dbReference type="Proteomes" id="UP000218965"/>
    </source>
</evidence>
<dbReference type="InterPro" id="IPR051212">
    <property type="entry name" value="Type-I_RE_S_subunit"/>
</dbReference>